<sequence length="172" mass="18916">MKQTVLLLVVFLLSIVVVSAQELKEGTYTINGLSFQISYSDFDTGGILISPTKSILLPSGPDDIEGYGSSSIAASVKFDKRLLDLTTLNTLLSQGRVAQLKANNEDYIVSVITDISGKVLSSSLDVPKNSLLTKEELVKILTYLNSRSYQVTSFRGLHKQLGCIFKDEIFRF</sequence>
<evidence type="ECO:0000313" key="1">
    <source>
        <dbReference type="EMBL" id="MVZ61893.1"/>
    </source>
</evidence>
<accession>A0A6N8KWQ9</accession>
<comment type="caution">
    <text evidence="1">The sequence shown here is derived from an EMBL/GenBank/DDBJ whole genome shotgun (WGS) entry which is preliminary data.</text>
</comment>
<proteinExistence type="predicted"/>
<dbReference type="EMBL" id="WSQA01000004">
    <property type="protein sequence ID" value="MVZ61893.1"/>
    <property type="molecule type" value="Genomic_DNA"/>
</dbReference>
<organism evidence="1 2">
    <name type="scientific">Sphingobacterium humi</name>
    <dbReference type="NCBI Taxonomy" id="1796905"/>
    <lineage>
        <taxon>Bacteria</taxon>
        <taxon>Pseudomonadati</taxon>
        <taxon>Bacteroidota</taxon>
        <taxon>Sphingobacteriia</taxon>
        <taxon>Sphingobacteriales</taxon>
        <taxon>Sphingobacteriaceae</taxon>
        <taxon>Sphingobacterium</taxon>
    </lineage>
</organism>
<dbReference type="Proteomes" id="UP000435036">
    <property type="component" value="Unassembled WGS sequence"/>
</dbReference>
<gene>
    <name evidence="1" type="ORF">GQF63_07680</name>
</gene>
<dbReference type="AlphaFoldDB" id="A0A6N8KWQ9"/>
<reference evidence="1 2" key="1">
    <citation type="submission" date="2019-12" db="EMBL/GenBank/DDBJ databases">
        <authorList>
            <person name="Dong K."/>
        </authorList>
    </citation>
    <scope>NUCLEOTIDE SEQUENCE [LARGE SCALE GENOMIC DNA]</scope>
    <source>
        <strain evidence="1 2">JCM 31225</strain>
    </source>
</reference>
<dbReference type="RefSeq" id="WP_160368622.1">
    <property type="nucleotide sequence ID" value="NZ_WSQA01000004.1"/>
</dbReference>
<keyword evidence="2" id="KW-1185">Reference proteome</keyword>
<evidence type="ECO:0000313" key="2">
    <source>
        <dbReference type="Proteomes" id="UP000435036"/>
    </source>
</evidence>
<name>A0A6N8KWQ9_9SPHI</name>
<protein>
    <submittedName>
        <fullName evidence="1">Uncharacterized protein</fullName>
    </submittedName>
</protein>